<keyword evidence="3" id="KW-0238">DNA-binding</keyword>
<keyword evidence="8" id="KW-1185">Reference proteome</keyword>
<dbReference type="SMART" id="SM00278">
    <property type="entry name" value="HhH1"/>
    <property type="match status" value="2"/>
</dbReference>
<dbReference type="AlphaFoldDB" id="A0A0R2AYV0"/>
<evidence type="ECO:0000259" key="5">
    <source>
        <dbReference type="SMART" id="SM00278"/>
    </source>
</evidence>
<accession>A0A0R2AYV0</accession>
<dbReference type="GO" id="GO:0006281">
    <property type="term" value="P:DNA repair"/>
    <property type="evidence" value="ECO:0007669"/>
    <property type="project" value="InterPro"/>
</dbReference>
<dbReference type="SUPFAM" id="SSF52540">
    <property type="entry name" value="P-loop containing nucleoside triphosphate hydrolases"/>
    <property type="match status" value="2"/>
</dbReference>
<dbReference type="SMART" id="SM00382">
    <property type="entry name" value="AAA"/>
    <property type="match status" value="1"/>
</dbReference>
<dbReference type="GO" id="GO:0016887">
    <property type="term" value="F:ATP hydrolysis activity"/>
    <property type="evidence" value="ECO:0007669"/>
    <property type="project" value="RHEA"/>
</dbReference>
<dbReference type="Gene3D" id="3.40.50.300">
    <property type="entry name" value="P-loop containing nucleotide triphosphate hydrolases"/>
    <property type="match status" value="2"/>
</dbReference>
<dbReference type="EMBL" id="AYZQ01000001">
    <property type="protein sequence ID" value="KRM72529.1"/>
    <property type="molecule type" value="Genomic_DNA"/>
</dbReference>
<dbReference type="InterPro" id="IPR041451">
    <property type="entry name" value="RecD2_SH13"/>
</dbReference>
<dbReference type="STRING" id="1423727.FC34_GL000236"/>
<dbReference type="NCBIfam" id="TIGR01448">
    <property type="entry name" value="recD_rel"/>
    <property type="match status" value="1"/>
</dbReference>
<dbReference type="GO" id="GO:0009338">
    <property type="term" value="C:exodeoxyribonuclease V complex"/>
    <property type="evidence" value="ECO:0007669"/>
    <property type="project" value="TreeGrafter"/>
</dbReference>
<dbReference type="GO" id="GO:0005524">
    <property type="term" value="F:ATP binding"/>
    <property type="evidence" value="ECO:0007669"/>
    <property type="project" value="UniProtKB-UniRule"/>
</dbReference>
<feature type="domain" description="AAA+ ATPase" evidence="6">
    <location>
        <begin position="346"/>
        <end position="539"/>
    </location>
</feature>
<reference evidence="7 8" key="1">
    <citation type="journal article" date="2015" name="Genome Announc.">
        <title>Expanding the biotechnology potential of lactobacilli through comparative genomics of 213 strains and associated genera.</title>
        <authorList>
            <person name="Sun Z."/>
            <person name="Harris H.M."/>
            <person name="McCann A."/>
            <person name="Guo C."/>
            <person name="Argimon S."/>
            <person name="Zhang W."/>
            <person name="Yang X."/>
            <person name="Jeffery I.B."/>
            <person name="Cooney J.C."/>
            <person name="Kagawa T.F."/>
            <person name="Liu W."/>
            <person name="Song Y."/>
            <person name="Salvetti E."/>
            <person name="Wrobel A."/>
            <person name="Rasinkangas P."/>
            <person name="Parkhill J."/>
            <person name="Rea M.C."/>
            <person name="O'Sullivan O."/>
            <person name="Ritari J."/>
            <person name="Douillard F.P."/>
            <person name="Paul Ross R."/>
            <person name="Yang R."/>
            <person name="Briner A.E."/>
            <person name="Felis G.E."/>
            <person name="de Vos W.M."/>
            <person name="Barrangou R."/>
            <person name="Klaenhammer T.R."/>
            <person name="Caufield P.W."/>
            <person name="Cui Y."/>
            <person name="Zhang H."/>
            <person name="O'Toole P.W."/>
        </authorList>
    </citation>
    <scope>NUCLEOTIDE SEQUENCE [LARGE SCALE GENOMIC DNA]</scope>
    <source>
        <strain evidence="7 8">DSM 23927</strain>
    </source>
</reference>
<dbReference type="InterPro" id="IPR055446">
    <property type="entry name" value="RecD2_N_OB"/>
</dbReference>
<feature type="domain" description="Helix-hairpin-helix DNA-binding motif class 1" evidence="5">
    <location>
        <begin position="98"/>
        <end position="114"/>
    </location>
</feature>
<evidence type="ECO:0000313" key="7">
    <source>
        <dbReference type="EMBL" id="KRM72529.1"/>
    </source>
</evidence>
<comment type="caution">
    <text evidence="7">The sequence shown here is derived from an EMBL/GenBank/DDBJ whole genome shotgun (WGS) entry which is preliminary data.</text>
</comment>
<dbReference type="Pfam" id="PF18335">
    <property type="entry name" value="SH3_13"/>
    <property type="match status" value="1"/>
</dbReference>
<dbReference type="Gene3D" id="2.30.30.940">
    <property type="match status" value="1"/>
</dbReference>
<dbReference type="CDD" id="cd17933">
    <property type="entry name" value="DEXSc_RecD-like"/>
    <property type="match status" value="1"/>
</dbReference>
<dbReference type="InterPro" id="IPR027785">
    <property type="entry name" value="UvrD-like_helicase_C"/>
</dbReference>
<evidence type="ECO:0000256" key="3">
    <source>
        <dbReference type="HAMAP-Rule" id="MF_01488"/>
    </source>
</evidence>
<name>A0A0R2AYV0_9LACO</name>
<organism evidence="7 8">
    <name type="scientific">Lacticaseibacillus brantae DSM 23927</name>
    <dbReference type="NCBI Taxonomy" id="1423727"/>
    <lineage>
        <taxon>Bacteria</taxon>
        <taxon>Bacillati</taxon>
        <taxon>Bacillota</taxon>
        <taxon>Bacilli</taxon>
        <taxon>Lactobacillales</taxon>
        <taxon>Lactobacillaceae</taxon>
        <taxon>Lacticaseibacillus</taxon>
    </lineage>
</organism>
<dbReference type="PANTHER" id="PTHR43788">
    <property type="entry name" value="DNA2/NAM7 HELICASE FAMILY MEMBER"/>
    <property type="match status" value="1"/>
</dbReference>
<keyword evidence="3" id="KW-0413">Isomerase</keyword>
<dbReference type="GO" id="GO:0017116">
    <property type="term" value="F:single-stranded DNA helicase activity"/>
    <property type="evidence" value="ECO:0007669"/>
    <property type="project" value="TreeGrafter"/>
</dbReference>
<comment type="catalytic activity">
    <reaction evidence="3">
        <text>ATP + H2O = ADP + phosphate + H(+)</text>
        <dbReference type="Rhea" id="RHEA:13065"/>
        <dbReference type="ChEBI" id="CHEBI:15377"/>
        <dbReference type="ChEBI" id="CHEBI:15378"/>
        <dbReference type="ChEBI" id="CHEBI:30616"/>
        <dbReference type="ChEBI" id="CHEBI:43474"/>
        <dbReference type="ChEBI" id="CHEBI:456216"/>
        <dbReference type="EC" id="5.6.2.3"/>
    </reaction>
</comment>
<dbReference type="CDD" id="cd18809">
    <property type="entry name" value="SF1_C_RecD"/>
    <property type="match status" value="1"/>
</dbReference>
<protein>
    <recommendedName>
        <fullName evidence="3">ATP-dependent RecD2 DNA helicase</fullName>
        <ecNumber evidence="3">5.6.2.3</ecNumber>
    </recommendedName>
    <alternativeName>
        <fullName evidence="3">DNA 5'-3' helicase subunit RecD2</fullName>
    </alternativeName>
</protein>
<sequence length="796" mass="87563">MTMADQDSVSGRVKSIFFQNPNNFYKILLLEITATTIQWPDAEIVVTGSFGDIKEDETYTFTGKVIDHPKYGNQFQADNYHVDRPTNKQGLVKYLSSDKFPGIGPKTAERIVEALGVDAIDQIIQDPKSLQGLGLNANKRAALIENLKANMGMEQVIIGLNDYGFSSNLAARIYQQYQTDALEVIQENPYKLIGDIEGIGFKRADQIAAHLNIAPDSPVRIEGGIIDTLQTMTDGNGDTFVQLEHLLDETIRLLQSARNVAIAPQAVADGIVQLAKANQVVADGKKVYPKRLFDAEWQIAEQLKALMADQEAVSDKAFKQALKTVEHNNDITYDDTQKKAIETAMKEPLFLLTGGPGTGKTTVINGIVQVYATLNDVSLDVNHYTDEPFPIMLAAPTGRAAKRMTETTSLPAGTIHRLLGLAVDTQDFEPKELPDGLLIIDEMSMVDTYLFRTLLNSIHAHIKVILVGDKDQLPSVGPGQVFADLLRSGVLPSQELTHIHRQDQASSIIPLAHDVNAGYLPDDILTPKVDRSFFPCAPDQIGDVITQVIQRAAKKFKPADMQVLAPMYRGIAGIDALNPLIQTLLNPKKSAQTKEVTFGDKVYRIGDKVLQLVNNPEQNVFNGEIGIIEGINDAKHAESKTDELIISFDGNELTYKRSDWTKFTLAYATSIHKAQGSEFELVILPLTMQSQRMLKRNLLYTAITRAKHFLILVGDPRAFSVAAEAVADNRHTSLIERLQDVIGGSAQSPPDSAPEVTQPPTDYRLTPSLVRSQSIDPLIGLNGLTPMKRAVQEEKA</sequence>
<proteinExistence type="inferred from homology"/>
<dbReference type="Proteomes" id="UP000051672">
    <property type="component" value="Unassembled WGS sequence"/>
</dbReference>
<feature type="region of interest" description="Disordered" evidence="4">
    <location>
        <begin position="743"/>
        <end position="764"/>
    </location>
</feature>
<dbReference type="GO" id="GO:0003677">
    <property type="term" value="F:DNA binding"/>
    <property type="evidence" value="ECO:0007669"/>
    <property type="project" value="UniProtKB-UniRule"/>
</dbReference>
<comment type="similarity">
    <text evidence="3">Belongs to the RecD family. RecD2 subfamily.</text>
</comment>
<dbReference type="PANTHER" id="PTHR43788:SF6">
    <property type="entry name" value="DNA HELICASE B"/>
    <property type="match status" value="1"/>
</dbReference>
<dbReference type="GO" id="GO:0043139">
    <property type="term" value="F:5'-3' DNA helicase activity"/>
    <property type="evidence" value="ECO:0007669"/>
    <property type="project" value="UniProtKB-UniRule"/>
</dbReference>
<evidence type="ECO:0000256" key="4">
    <source>
        <dbReference type="SAM" id="MobiDB-lite"/>
    </source>
</evidence>
<dbReference type="Pfam" id="PF23139">
    <property type="entry name" value="OB_YrrC"/>
    <property type="match status" value="1"/>
</dbReference>
<dbReference type="GO" id="GO:0006310">
    <property type="term" value="P:DNA recombination"/>
    <property type="evidence" value="ECO:0007669"/>
    <property type="project" value="InterPro"/>
</dbReference>
<dbReference type="InterPro" id="IPR003583">
    <property type="entry name" value="Hlx-hairpin-Hlx_DNA-bd_motif"/>
</dbReference>
<keyword evidence="2 3" id="KW-0067">ATP-binding</keyword>
<evidence type="ECO:0000259" key="6">
    <source>
        <dbReference type="SMART" id="SM00382"/>
    </source>
</evidence>
<dbReference type="InterPro" id="IPR027417">
    <property type="entry name" value="P-loop_NTPase"/>
</dbReference>
<feature type="domain" description="Helix-hairpin-helix DNA-binding motif class 1" evidence="5">
    <location>
        <begin position="191"/>
        <end position="210"/>
    </location>
</feature>
<dbReference type="InterPro" id="IPR003593">
    <property type="entry name" value="AAA+_ATPase"/>
</dbReference>
<dbReference type="HAMAP" id="MF_01488">
    <property type="entry name" value="RecD2"/>
    <property type="match status" value="1"/>
</dbReference>
<dbReference type="PATRIC" id="fig|1423727.3.peg.238"/>
<keyword evidence="3 7" id="KW-0347">Helicase</keyword>
<dbReference type="InterPro" id="IPR006345">
    <property type="entry name" value="RecD2"/>
</dbReference>
<keyword evidence="1 3" id="KW-0547">Nucleotide-binding</keyword>
<feature type="binding site" evidence="3">
    <location>
        <begin position="357"/>
        <end position="361"/>
    </location>
    <ligand>
        <name>ATP</name>
        <dbReference type="ChEBI" id="CHEBI:30616"/>
    </ligand>
</feature>
<dbReference type="Pfam" id="PF13245">
    <property type="entry name" value="AAA_19"/>
    <property type="match status" value="1"/>
</dbReference>
<dbReference type="InterPro" id="IPR050534">
    <property type="entry name" value="Coronavir_polyprotein_1ab"/>
</dbReference>
<evidence type="ECO:0000256" key="2">
    <source>
        <dbReference type="ARBA" id="ARBA00022840"/>
    </source>
</evidence>
<dbReference type="EC" id="5.6.2.3" evidence="3"/>
<evidence type="ECO:0000313" key="8">
    <source>
        <dbReference type="Proteomes" id="UP000051672"/>
    </source>
</evidence>
<gene>
    <name evidence="3" type="primary">recD2</name>
    <name evidence="7" type="ORF">FC34_GL000236</name>
</gene>
<dbReference type="Pfam" id="PF14490">
    <property type="entry name" value="HHH_RecD2"/>
    <property type="match status" value="1"/>
</dbReference>
<comment type="function">
    <text evidence="3">DNA-dependent ATPase and ATP-dependent 5'-3' DNA helicase. Has no activity on blunt DNA or DNA with 3'-overhangs, requires at least 10 bases of 5'-ssDNA for helicase activity.</text>
</comment>
<evidence type="ECO:0000256" key="1">
    <source>
        <dbReference type="ARBA" id="ARBA00022741"/>
    </source>
</evidence>
<dbReference type="Pfam" id="PF13538">
    <property type="entry name" value="UvrD_C_2"/>
    <property type="match status" value="1"/>
</dbReference>
<dbReference type="Gene3D" id="1.10.10.2220">
    <property type="match status" value="1"/>
</dbReference>
<keyword evidence="3" id="KW-0378">Hydrolase</keyword>
<dbReference type="InterPro" id="IPR029493">
    <property type="entry name" value="RecD2-like_HHH"/>
</dbReference>